<dbReference type="GO" id="GO:0019441">
    <property type="term" value="P:L-tryptophan catabolic process to kynurenine"/>
    <property type="evidence" value="ECO:0007669"/>
    <property type="project" value="InterPro"/>
</dbReference>
<comment type="catalytic activity">
    <reaction evidence="10">
        <text>N-formyl-L-kynurenine + H2O = L-kynurenine + formate + H(+)</text>
        <dbReference type="Rhea" id="RHEA:13009"/>
        <dbReference type="ChEBI" id="CHEBI:15377"/>
        <dbReference type="ChEBI" id="CHEBI:15378"/>
        <dbReference type="ChEBI" id="CHEBI:15740"/>
        <dbReference type="ChEBI" id="CHEBI:57959"/>
        <dbReference type="ChEBI" id="CHEBI:58629"/>
        <dbReference type="EC" id="3.5.1.9"/>
    </reaction>
</comment>
<reference evidence="12" key="1">
    <citation type="submission" date="2016-11" db="EMBL/GenBank/DDBJ databases">
        <authorList>
            <person name="Jaros S."/>
            <person name="Januszkiewicz K."/>
            <person name="Wedrychowicz H."/>
        </authorList>
    </citation>
    <scope>NUCLEOTIDE SEQUENCE [LARGE SCALE GENOMIC DNA]</scope>
    <source>
        <strain evidence="12">DSM 43832</strain>
    </source>
</reference>
<organism evidence="12 13">
    <name type="scientific">Pseudonocardia thermophila</name>
    <dbReference type="NCBI Taxonomy" id="1848"/>
    <lineage>
        <taxon>Bacteria</taxon>
        <taxon>Bacillati</taxon>
        <taxon>Actinomycetota</taxon>
        <taxon>Actinomycetes</taxon>
        <taxon>Pseudonocardiales</taxon>
        <taxon>Pseudonocardiaceae</taxon>
        <taxon>Pseudonocardia</taxon>
    </lineage>
</organism>
<keyword evidence="8" id="KW-0862">Zinc</keyword>
<protein>
    <recommendedName>
        <fullName evidence="5">Kynurenine formamidase</fullName>
        <ecNumber evidence="4">3.5.1.9</ecNumber>
    </recommendedName>
</protein>
<dbReference type="SUPFAM" id="SSF102198">
    <property type="entry name" value="Putative cyclase"/>
    <property type="match status" value="1"/>
</dbReference>
<keyword evidence="6" id="KW-0479">Metal-binding</keyword>
<proteinExistence type="predicted"/>
<evidence type="ECO:0000256" key="8">
    <source>
        <dbReference type="ARBA" id="ARBA00022833"/>
    </source>
</evidence>
<accession>A0A1M6XM85</accession>
<comment type="pathway">
    <text evidence="11">Amino-acid degradation; L-tryptophan degradation via kynurenine pathway; L-kynurenine from L-tryptophan: step 2/2.</text>
</comment>
<dbReference type="PANTHER" id="PTHR31118">
    <property type="entry name" value="CYCLASE-LIKE PROTEIN 2"/>
    <property type="match status" value="1"/>
</dbReference>
<dbReference type="InterPro" id="IPR007325">
    <property type="entry name" value="KFase/CYL"/>
</dbReference>
<dbReference type="GO" id="GO:0004061">
    <property type="term" value="F:arylformamidase activity"/>
    <property type="evidence" value="ECO:0007669"/>
    <property type="project" value="UniProtKB-EC"/>
</dbReference>
<keyword evidence="9" id="KW-0823">Tryptophan catabolism</keyword>
<evidence type="ECO:0000256" key="4">
    <source>
        <dbReference type="ARBA" id="ARBA00012930"/>
    </source>
</evidence>
<evidence type="ECO:0000256" key="2">
    <source>
        <dbReference type="ARBA" id="ARBA00002204"/>
    </source>
</evidence>
<evidence type="ECO:0000256" key="9">
    <source>
        <dbReference type="ARBA" id="ARBA00023079"/>
    </source>
</evidence>
<dbReference type="OrthoDB" id="7067800at2"/>
<dbReference type="EC" id="3.5.1.9" evidence="4"/>
<evidence type="ECO:0000256" key="7">
    <source>
        <dbReference type="ARBA" id="ARBA00022801"/>
    </source>
</evidence>
<dbReference type="RefSeq" id="WP_073458961.1">
    <property type="nucleotide sequence ID" value="NZ_CALGVN010000050.1"/>
</dbReference>
<evidence type="ECO:0000313" key="12">
    <source>
        <dbReference type="EMBL" id="SHL07016.1"/>
    </source>
</evidence>
<evidence type="ECO:0000256" key="11">
    <source>
        <dbReference type="ARBA" id="ARBA00060547"/>
    </source>
</evidence>
<dbReference type="Pfam" id="PF04199">
    <property type="entry name" value="Cyclase"/>
    <property type="match status" value="1"/>
</dbReference>
<dbReference type="FunFam" id="3.50.30.50:FF:000001">
    <property type="entry name" value="Kynurenine formamidase"/>
    <property type="match status" value="1"/>
</dbReference>
<evidence type="ECO:0000256" key="10">
    <source>
        <dbReference type="ARBA" id="ARBA00048496"/>
    </source>
</evidence>
<evidence type="ECO:0000256" key="3">
    <source>
        <dbReference type="ARBA" id="ARBA00011738"/>
    </source>
</evidence>
<name>A0A1M6XM85_PSETH</name>
<dbReference type="InterPro" id="IPR037175">
    <property type="entry name" value="KFase_sf"/>
</dbReference>
<dbReference type="PANTHER" id="PTHR31118:SF32">
    <property type="entry name" value="KYNURENINE FORMAMIDASE"/>
    <property type="match status" value="1"/>
</dbReference>
<dbReference type="EMBL" id="FRAP01000017">
    <property type="protein sequence ID" value="SHL07016.1"/>
    <property type="molecule type" value="Genomic_DNA"/>
</dbReference>
<dbReference type="STRING" id="1848.SAMN05443637_11780"/>
<evidence type="ECO:0000256" key="5">
    <source>
        <dbReference type="ARBA" id="ARBA00014889"/>
    </source>
</evidence>
<evidence type="ECO:0000256" key="6">
    <source>
        <dbReference type="ARBA" id="ARBA00022723"/>
    </source>
</evidence>
<comment type="function">
    <text evidence="2">Catalyzes the hydrolysis of N-formyl-L-kynurenine to L-kynurenine, the second step in the kynurenine pathway of tryptophan degradation.</text>
</comment>
<comment type="cofactor">
    <cofactor evidence="1">
        <name>Zn(2+)</name>
        <dbReference type="ChEBI" id="CHEBI:29105"/>
    </cofactor>
</comment>
<dbReference type="Proteomes" id="UP000184363">
    <property type="component" value="Unassembled WGS sequence"/>
</dbReference>
<dbReference type="GO" id="GO:0046872">
    <property type="term" value="F:metal ion binding"/>
    <property type="evidence" value="ECO:0007669"/>
    <property type="project" value="UniProtKB-KW"/>
</dbReference>
<evidence type="ECO:0000256" key="1">
    <source>
        <dbReference type="ARBA" id="ARBA00001947"/>
    </source>
</evidence>
<dbReference type="Gene3D" id="3.50.30.50">
    <property type="entry name" value="Putative cyclase"/>
    <property type="match status" value="1"/>
</dbReference>
<evidence type="ECO:0000313" key="13">
    <source>
        <dbReference type="Proteomes" id="UP000184363"/>
    </source>
</evidence>
<comment type="subunit">
    <text evidence="3">Homodimer.</text>
</comment>
<keyword evidence="13" id="KW-1185">Reference proteome</keyword>
<keyword evidence="7" id="KW-0378">Hydrolase</keyword>
<gene>
    <name evidence="12" type="ORF">SAMN05443637_11780</name>
</gene>
<dbReference type="AlphaFoldDB" id="A0A1M6XM85"/>
<sequence length="212" mass="23063">MKIYDLTLPIHPDMLHWGKKPEIHIVESIERGDASNVTRWLIGAHTGTHVDAPHHFVNGAQAVDEIELETLVGQTAVVDMLGVEGDITVDDLEAAGVRGKERVLFKTTNSAPGGPLHLTEKVPDWVGVTPDAAQWIVDNGVKLVGIDYLTIEAPSHTDTWKTHDVLLRAGVIIVENLVLTDVPAQEHFMVCLPAKLKGADGAFARTVLIDQD</sequence>